<proteinExistence type="predicted"/>
<evidence type="ECO:0000313" key="3">
    <source>
        <dbReference type="EMBL" id="NUU59054.1"/>
    </source>
</evidence>
<feature type="signal peptide" evidence="1">
    <location>
        <begin position="1"/>
        <end position="25"/>
    </location>
</feature>
<comment type="caution">
    <text evidence="3">The sequence shown here is derived from an EMBL/GenBank/DDBJ whole genome shotgun (WGS) entry which is preliminary data.</text>
</comment>
<reference evidence="3" key="1">
    <citation type="submission" date="2020-06" db="EMBL/GenBank/DDBJ databases">
        <title>Paenibacillus sp. nov., isolated from soil.</title>
        <authorList>
            <person name="Seo Y.L."/>
        </authorList>
    </citation>
    <scope>NUCLEOTIDE SEQUENCE [LARGE SCALE GENOMIC DNA]</scope>
    <source>
        <strain evidence="3">JW14</strain>
    </source>
</reference>
<dbReference type="Pfam" id="PF07833">
    <property type="entry name" value="Cu_amine_oxidN1"/>
    <property type="match status" value="1"/>
</dbReference>
<feature type="domain" description="Copper amine oxidase-like N-terminal" evidence="2">
    <location>
        <begin position="58"/>
        <end position="98"/>
    </location>
</feature>
<feature type="chain" id="PRO_5032491376" description="Copper amine oxidase-like N-terminal domain-containing protein" evidence="1">
    <location>
        <begin position="26"/>
        <end position="240"/>
    </location>
</feature>
<keyword evidence="1" id="KW-0732">Signal</keyword>
<evidence type="ECO:0000313" key="4">
    <source>
        <dbReference type="Proteomes" id="UP000564806"/>
    </source>
</evidence>
<dbReference type="AlphaFoldDB" id="A0A850EI11"/>
<dbReference type="EMBL" id="JABWCS010000175">
    <property type="protein sequence ID" value="NUU59054.1"/>
    <property type="molecule type" value="Genomic_DNA"/>
</dbReference>
<protein>
    <recommendedName>
        <fullName evidence="2">Copper amine oxidase-like N-terminal domain-containing protein</fullName>
    </recommendedName>
</protein>
<organism evidence="3 4">
    <name type="scientific">Paenibacillus agri</name>
    <dbReference type="NCBI Taxonomy" id="2744309"/>
    <lineage>
        <taxon>Bacteria</taxon>
        <taxon>Bacillati</taxon>
        <taxon>Bacillota</taxon>
        <taxon>Bacilli</taxon>
        <taxon>Bacillales</taxon>
        <taxon>Paenibacillaceae</taxon>
        <taxon>Paenibacillus</taxon>
    </lineage>
</organism>
<keyword evidence="4" id="KW-1185">Reference proteome</keyword>
<accession>A0A850EI11</accession>
<gene>
    <name evidence="3" type="ORF">HPT30_01480</name>
</gene>
<dbReference type="InterPro" id="IPR012854">
    <property type="entry name" value="Cu_amine_oxidase-like_N"/>
</dbReference>
<name>A0A850EI11_9BACL</name>
<dbReference type="Proteomes" id="UP000564806">
    <property type="component" value="Unassembled WGS sequence"/>
</dbReference>
<dbReference type="RefSeq" id="WP_175369762.1">
    <property type="nucleotide sequence ID" value="NZ_JABWCS010000175.1"/>
</dbReference>
<evidence type="ECO:0000259" key="2">
    <source>
        <dbReference type="Pfam" id="PF07833"/>
    </source>
</evidence>
<evidence type="ECO:0000256" key="1">
    <source>
        <dbReference type="SAM" id="SignalP"/>
    </source>
</evidence>
<sequence>MKSKKMIIATMVFGMAVTGSAGVYAGTNLEKISAYLNHGLGFKVNGSAYIPVDGNGNKLAPITYKDTTYLPVRALADALKVPVTFDGKTNQVIIGKNDGGSAPSNGGSTTELSAIQYTAAQKQAIQKAFAQFKGFETAYAPTQMTKGDAFDKVAASDDGVSFLFKHMRIVISARDYSGGYASQAVQLSNGVKAKWYSPSSDTQLLGFNLNDRVVTISSPDKSLTKAQLEKVAVGVAKLSK</sequence>